<evidence type="ECO:0000313" key="2">
    <source>
        <dbReference type="Proteomes" id="UP000792457"/>
    </source>
</evidence>
<dbReference type="AlphaFoldDB" id="A0A8K0KC77"/>
<accession>A0A8K0KC77</accession>
<comment type="caution">
    <text evidence="1">The sequence shown here is derived from an EMBL/GenBank/DDBJ whole genome shotgun (WGS) entry which is preliminary data.</text>
</comment>
<dbReference type="Proteomes" id="UP000792457">
    <property type="component" value="Unassembled WGS sequence"/>
</dbReference>
<reference evidence="1" key="1">
    <citation type="submission" date="2013-04" db="EMBL/GenBank/DDBJ databases">
        <authorList>
            <person name="Qu J."/>
            <person name="Murali S.C."/>
            <person name="Bandaranaike D."/>
            <person name="Bellair M."/>
            <person name="Blankenburg K."/>
            <person name="Chao H."/>
            <person name="Dinh H."/>
            <person name="Doddapaneni H."/>
            <person name="Downs B."/>
            <person name="Dugan-Rocha S."/>
            <person name="Elkadiri S."/>
            <person name="Gnanaolivu R.D."/>
            <person name="Hernandez B."/>
            <person name="Javaid M."/>
            <person name="Jayaseelan J.C."/>
            <person name="Lee S."/>
            <person name="Li M."/>
            <person name="Ming W."/>
            <person name="Munidasa M."/>
            <person name="Muniz J."/>
            <person name="Nguyen L."/>
            <person name="Ongeri F."/>
            <person name="Osuji N."/>
            <person name="Pu L.-L."/>
            <person name="Puazo M."/>
            <person name="Qu C."/>
            <person name="Quiroz J."/>
            <person name="Raj R."/>
            <person name="Weissenberger G."/>
            <person name="Xin Y."/>
            <person name="Zou X."/>
            <person name="Han Y."/>
            <person name="Richards S."/>
            <person name="Worley K."/>
            <person name="Muzny D."/>
            <person name="Gibbs R."/>
        </authorList>
    </citation>
    <scope>NUCLEOTIDE SEQUENCE</scope>
    <source>
        <strain evidence="1">Sampled in the wild</strain>
    </source>
</reference>
<keyword evidence="2" id="KW-1185">Reference proteome</keyword>
<dbReference type="EMBL" id="KZ308445">
    <property type="protein sequence ID" value="KAG8229753.1"/>
    <property type="molecule type" value="Genomic_DNA"/>
</dbReference>
<gene>
    <name evidence="1" type="ORF">J437_LFUL007051</name>
</gene>
<sequence length="116" mass="12785">MSVDLYEAVKATEARFSLTIDSISGIPMLQLWLERRTNKSNRRQCKKYGSFILVDILADASSLFPSAQNFRTKRIGGYKEVDAYLLQGAHAEEEGGEHVLLPQGVSVSQAPIGGQI</sequence>
<organism evidence="1 2">
    <name type="scientific">Ladona fulva</name>
    <name type="common">Scarce chaser dragonfly</name>
    <name type="synonym">Libellula fulva</name>
    <dbReference type="NCBI Taxonomy" id="123851"/>
    <lineage>
        <taxon>Eukaryota</taxon>
        <taxon>Metazoa</taxon>
        <taxon>Ecdysozoa</taxon>
        <taxon>Arthropoda</taxon>
        <taxon>Hexapoda</taxon>
        <taxon>Insecta</taxon>
        <taxon>Pterygota</taxon>
        <taxon>Palaeoptera</taxon>
        <taxon>Odonata</taxon>
        <taxon>Epiprocta</taxon>
        <taxon>Anisoptera</taxon>
        <taxon>Libelluloidea</taxon>
        <taxon>Libellulidae</taxon>
        <taxon>Ladona</taxon>
    </lineage>
</organism>
<protein>
    <submittedName>
        <fullName evidence="1">Uncharacterized protein</fullName>
    </submittedName>
</protein>
<reference evidence="1" key="2">
    <citation type="submission" date="2017-10" db="EMBL/GenBank/DDBJ databases">
        <title>Ladona fulva Genome sequencing and assembly.</title>
        <authorList>
            <person name="Murali S."/>
            <person name="Richards S."/>
            <person name="Bandaranaike D."/>
            <person name="Bellair M."/>
            <person name="Blankenburg K."/>
            <person name="Chao H."/>
            <person name="Dinh H."/>
            <person name="Doddapaneni H."/>
            <person name="Dugan-Rocha S."/>
            <person name="Elkadiri S."/>
            <person name="Gnanaolivu R."/>
            <person name="Hernandez B."/>
            <person name="Skinner E."/>
            <person name="Javaid M."/>
            <person name="Lee S."/>
            <person name="Li M."/>
            <person name="Ming W."/>
            <person name="Munidasa M."/>
            <person name="Muniz J."/>
            <person name="Nguyen L."/>
            <person name="Hughes D."/>
            <person name="Osuji N."/>
            <person name="Pu L.-L."/>
            <person name="Puazo M."/>
            <person name="Qu C."/>
            <person name="Quiroz J."/>
            <person name="Raj R."/>
            <person name="Weissenberger G."/>
            <person name="Xin Y."/>
            <person name="Zou X."/>
            <person name="Han Y."/>
            <person name="Worley K."/>
            <person name="Muzny D."/>
            <person name="Gibbs R."/>
        </authorList>
    </citation>
    <scope>NUCLEOTIDE SEQUENCE</scope>
    <source>
        <strain evidence="1">Sampled in the wild</strain>
    </source>
</reference>
<proteinExistence type="predicted"/>
<name>A0A8K0KC77_LADFU</name>
<evidence type="ECO:0000313" key="1">
    <source>
        <dbReference type="EMBL" id="KAG8229753.1"/>
    </source>
</evidence>